<evidence type="ECO:0000256" key="1">
    <source>
        <dbReference type="SAM" id="Phobius"/>
    </source>
</evidence>
<dbReference type="PANTHER" id="PTHR40407:SF1">
    <property type="entry name" value="HEPARAN-ALPHA-GLUCOSAMINIDE N-ACETYLTRANSFERASE CATALYTIC DOMAIN-CONTAINING PROTEIN"/>
    <property type="match status" value="1"/>
</dbReference>
<keyword evidence="4" id="KW-1185">Reference proteome</keyword>
<feature type="transmembrane region" description="Helical" evidence="1">
    <location>
        <begin position="356"/>
        <end position="378"/>
    </location>
</feature>
<feature type="transmembrane region" description="Helical" evidence="1">
    <location>
        <begin position="277"/>
        <end position="295"/>
    </location>
</feature>
<evidence type="ECO:0000259" key="2">
    <source>
        <dbReference type="Pfam" id="PF07786"/>
    </source>
</evidence>
<gene>
    <name evidence="3" type="ORF">J0A66_09255</name>
</gene>
<reference evidence="3" key="1">
    <citation type="submission" date="2021-03" db="EMBL/GenBank/DDBJ databases">
        <title>novel species isolated from a fishpond in China.</title>
        <authorList>
            <person name="Lu H."/>
            <person name="Cai Z."/>
        </authorList>
    </citation>
    <scope>NUCLEOTIDE SEQUENCE</scope>
    <source>
        <strain evidence="3">JCM 30855</strain>
    </source>
</reference>
<proteinExistence type="predicted"/>
<feature type="transmembrane region" description="Helical" evidence="1">
    <location>
        <begin position="89"/>
        <end position="110"/>
    </location>
</feature>
<feature type="transmembrane region" description="Helical" evidence="1">
    <location>
        <begin position="122"/>
        <end position="142"/>
    </location>
</feature>
<dbReference type="RefSeq" id="WP_206573514.1">
    <property type="nucleotide sequence ID" value="NZ_JAFKCV010000004.1"/>
</dbReference>
<dbReference type="AlphaFoldDB" id="A0A939IRE0"/>
<feature type="transmembrane region" description="Helical" evidence="1">
    <location>
        <begin position="149"/>
        <end position="168"/>
    </location>
</feature>
<protein>
    <submittedName>
        <fullName evidence="3">DUF1624 domain-containing protein</fullName>
    </submittedName>
</protein>
<evidence type="ECO:0000313" key="3">
    <source>
        <dbReference type="EMBL" id="MBN7825406.1"/>
    </source>
</evidence>
<accession>A0A939IRE0</accession>
<dbReference type="Proteomes" id="UP000664654">
    <property type="component" value="Unassembled WGS sequence"/>
</dbReference>
<dbReference type="EMBL" id="JAFKCV010000004">
    <property type="protein sequence ID" value="MBN7825406.1"/>
    <property type="molecule type" value="Genomic_DNA"/>
</dbReference>
<name>A0A939IRE0_9ALTE</name>
<keyword evidence="1" id="KW-1133">Transmembrane helix</keyword>
<feature type="transmembrane region" description="Helical" evidence="1">
    <location>
        <begin position="315"/>
        <end position="336"/>
    </location>
</feature>
<dbReference type="Pfam" id="PF07786">
    <property type="entry name" value="HGSNAT_cat"/>
    <property type="match status" value="1"/>
</dbReference>
<sequence>MPKTENLNYRINAIDQVRGIVILLMALDHVRFFLTDVRFDPMDIEQTNGWLFFSRVITHLCAPLFVLLAGMSAGLMLTRRSAEEVQTYLFKRGIWLVVLDFVLISTLWNAGATSLPEFGSGIPLYFQVLGAIGVAMIVLALALRLPRSVLWVAALSIIGLHNLLDPIWPVSSGDNDPVWYALHGYASVPVGIFSIVFYYPVLPWIGVMLLGFVMSPMYAGPMANRERYLLLASGAGLGLFLLLRWFGLYGDRHSQSLSLASPDWMMRLLSVEKYPPSLHYLLLTLSIGFLLLVLASQSNGPLQRLLMMFGRASLFFYLCHWVVLRLSVTLLAWLQLEDPLPSMTFPFFLPQGLGVSLPLVYLCTALLILGMWPACRWFEQKRAARKSWTRWF</sequence>
<feature type="transmembrane region" description="Helical" evidence="1">
    <location>
        <begin position="56"/>
        <end position="77"/>
    </location>
</feature>
<feature type="transmembrane region" description="Helical" evidence="1">
    <location>
        <begin position="228"/>
        <end position="247"/>
    </location>
</feature>
<keyword evidence="1" id="KW-0812">Transmembrane</keyword>
<evidence type="ECO:0000313" key="4">
    <source>
        <dbReference type="Proteomes" id="UP000664654"/>
    </source>
</evidence>
<feature type="transmembrane region" description="Helical" evidence="1">
    <location>
        <begin position="188"/>
        <end position="216"/>
    </location>
</feature>
<dbReference type="PANTHER" id="PTHR40407">
    <property type="entry name" value="MEMBRANE PROTEIN-LIKE PROTEIN"/>
    <property type="match status" value="1"/>
</dbReference>
<organism evidence="3 4">
    <name type="scientific">Bowmanella dokdonensis</name>
    <dbReference type="NCBI Taxonomy" id="751969"/>
    <lineage>
        <taxon>Bacteria</taxon>
        <taxon>Pseudomonadati</taxon>
        <taxon>Pseudomonadota</taxon>
        <taxon>Gammaproteobacteria</taxon>
        <taxon>Alteromonadales</taxon>
        <taxon>Alteromonadaceae</taxon>
        <taxon>Bowmanella</taxon>
    </lineage>
</organism>
<feature type="domain" description="Heparan-alpha-glucosaminide N-acetyltransferase catalytic" evidence="2">
    <location>
        <begin position="10"/>
        <end position="221"/>
    </location>
</feature>
<dbReference type="InterPro" id="IPR012429">
    <property type="entry name" value="HGSNAT_cat"/>
</dbReference>
<comment type="caution">
    <text evidence="3">The sequence shown here is derived from an EMBL/GenBank/DDBJ whole genome shotgun (WGS) entry which is preliminary data.</text>
</comment>
<keyword evidence="1" id="KW-0472">Membrane</keyword>